<keyword evidence="4 6" id="KW-0479">Metal-binding</keyword>
<dbReference type="NCBIfam" id="TIGR00500">
    <property type="entry name" value="met_pdase_I"/>
    <property type="match status" value="1"/>
</dbReference>
<feature type="binding site" evidence="6">
    <location>
        <position position="203"/>
    </location>
    <ligand>
        <name>a divalent metal cation</name>
        <dbReference type="ChEBI" id="CHEBI:60240"/>
        <label>2</label>
        <note>catalytic</note>
    </ligand>
</feature>
<comment type="catalytic activity">
    <reaction evidence="6 7">
        <text>Release of N-terminal amino acids, preferentially methionine, from peptides and arylamides.</text>
        <dbReference type="EC" id="3.4.11.18"/>
    </reaction>
</comment>
<evidence type="ECO:0000256" key="7">
    <source>
        <dbReference type="RuleBase" id="RU003653"/>
    </source>
</evidence>
<feature type="binding site" evidence="6">
    <location>
        <position position="234"/>
    </location>
    <ligand>
        <name>a divalent metal cation</name>
        <dbReference type="ChEBI" id="CHEBI:60240"/>
        <label>2</label>
        <note>catalytic</note>
    </ligand>
</feature>
<dbReference type="SUPFAM" id="SSF55920">
    <property type="entry name" value="Creatinase/aminopeptidase"/>
    <property type="match status" value="1"/>
</dbReference>
<feature type="binding site" evidence="6">
    <location>
        <position position="79"/>
    </location>
    <ligand>
        <name>substrate</name>
    </ligand>
</feature>
<evidence type="ECO:0000256" key="2">
    <source>
        <dbReference type="ARBA" id="ARBA00022438"/>
    </source>
</evidence>
<gene>
    <name evidence="6" type="primary">map</name>
    <name evidence="9" type="ORF">SAMN05192540_0296</name>
</gene>
<evidence type="ECO:0000313" key="9">
    <source>
        <dbReference type="EMBL" id="SEB44157.1"/>
    </source>
</evidence>
<evidence type="ECO:0000256" key="5">
    <source>
        <dbReference type="ARBA" id="ARBA00022801"/>
    </source>
</evidence>
<dbReference type="CDD" id="cd01086">
    <property type="entry name" value="MetAP1"/>
    <property type="match status" value="1"/>
</dbReference>
<feature type="domain" description="Peptidase M24" evidence="8">
    <location>
        <begin position="13"/>
        <end position="239"/>
    </location>
</feature>
<dbReference type="InterPro" id="IPR036005">
    <property type="entry name" value="Creatinase/aminopeptidase-like"/>
</dbReference>
<evidence type="ECO:0000313" key="10">
    <source>
        <dbReference type="Proteomes" id="UP000183038"/>
    </source>
</evidence>
<feature type="binding site" evidence="6">
    <location>
        <position position="107"/>
    </location>
    <ligand>
        <name>a divalent metal cation</name>
        <dbReference type="ChEBI" id="CHEBI:60240"/>
        <label>2</label>
        <note>catalytic</note>
    </ligand>
</feature>
<feature type="binding site" evidence="6">
    <location>
        <position position="234"/>
    </location>
    <ligand>
        <name>a divalent metal cation</name>
        <dbReference type="ChEBI" id="CHEBI:60240"/>
        <label>1</label>
    </ligand>
</feature>
<dbReference type="OrthoDB" id="9802055at2"/>
<organism evidence="9 10">
    <name type="scientific">Maribacter dokdonensis</name>
    <dbReference type="NCBI Taxonomy" id="320912"/>
    <lineage>
        <taxon>Bacteria</taxon>
        <taxon>Pseudomonadati</taxon>
        <taxon>Bacteroidota</taxon>
        <taxon>Flavobacteriia</taxon>
        <taxon>Flavobacteriales</taxon>
        <taxon>Flavobacteriaceae</taxon>
        <taxon>Maribacter</taxon>
    </lineage>
</organism>
<dbReference type="PANTHER" id="PTHR43330:SF27">
    <property type="entry name" value="METHIONINE AMINOPEPTIDASE"/>
    <property type="match status" value="1"/>
</dbReference>
<dbReference type="AlphaFoldDB" id="A0A1H4JDF5"/>
<dbReference type="HAMAP" id="MF_01974">
    <property type="entry name" value="MetAP_1"/>
    <property type="match status" value="1"/>
</dbReference>
<comment type="function">
    <text evidence="1 6">Removes the N-terminal methionine from nascent proteins. The N-terminal methionine is often cleaved when the second residue in the primary sequence is small and uncharged (Met-Ala-, Cys, Gly, Pro, Ser, Thr, or Val). Requires deformylation of the N(alpha)-formylated initiator methionine before it can be hydrolyzed.</text>
</comment>
<evidence type="ECO:0000256" key="3">
    <source>
        <dbReference type="ARBA" id="ARBA00022670"/>
    </source>
</evidence>
<keyword evidence="5 6" id="KW-0378">Hydrolase</keyword>
<dbReference type="PRINTS" id="PR00599">
    <property type="entry name" value="MAPEPTIDASE"/>
</dbReference>
<feature type="binding site" evidence="6">
    <location>
        <position position="170"/>
    </location>
    <ligand>
        <name>a divalent metal cation</name>
        <dbReference type="ChEBI" id="CHEBI:60240"/>
        <label>2</label>
        <note>catalytic</note>
    </ligand>
</feature>
<feature type="binding site" evidence="6">
    <location>
        <position position="177"/>
    </location>
    <ligand>
        <name>substrate</name>
    </ligand>
</feature>
<dbReference type="EC" id="3.4.11.18" evidence="6 7"/>
<dbReference type="EMBL" id="FNTB01000001">
    <property type="protein sequence ID" value="SEB44157.1"/>
    <property type="molecule type" value="Genomic_DNA"/>
</dbReference>
<keyword evidence="2 6" id="KW-0031">Aminopeptidase</keyword>
<dbReference type="InterPro" id="IPR002467">
    <property type="entry name" value="Pept_M24A_MAP1"/>
</dbReference>
<dbReference type="InterPro" id="IPR000994">
    <property type="entry name" value="Pept_M24"/>
</dbReference>
<protein>
    <recommendedName>
        <fullName evidence="6 7">Methionine aminopeptidase</fullName>
        <shortName evidence="6">MAP</shortName>
        <shortName evidence="6">MetAP</shortName>
        <ecNumber evidence="6 7">3.4.11.18</ecNumber>
    </recommendedName>
    <alternativeName>
        <fullName evidence="6">Peptidase M</fullName>
    </alternativeName>
</protein>
<dbReference type="Pfam" id="PF00557">
    <property type="entry name" value="Peptidase_M24"/>
    <property type="match status" value="1"/>
</dbReference>
<sequence>MSTIKIKTAEEIELMRESALIVSKTLGMIAAEVKPGVTTLQLDAMAETYIRDHGAVPGFLGLYDFPNSLCMSPNAQVVHGIPNNTPLKEGDIISIDCGALKNEFYGDHAYTFEVGEVSPEVKKLLEVTKKSLYVGIREFKVGNRVGDVGYAIQKFTEDHGYGVVRELVGHGLGRKMHEGPEMPNYGRRGRGKKFLEGMTVAIEPMTNMGTKNIKQLKDGWTILTADGQPSAHFEHDVAIVNGKPELLSTFKYIYEALGIESDEEDEFTSSIVKS</sequence>
<dbReference type="InterPro" id="IPR001714">
    <property type="entry name" value="Pept_M24_MAP"/>
</dbReference>
<comment type="similarity">
    <text evidence="6">Belongs to the peptidase M24A family. Methionine aminopeptidase type 1 subfamily.</text>
</comment>
<evidence type="ECO:0000256" key="6">
    <source>
        <dbReference type="HAMAP-Rule" id="MF_01974"/>
    </source>
</evidence>
<dbReference type="GO" id="GO:0004239">
    <property type="term" value="F:initiator methionyl aminopeptidase activity"/>
    <property type="evidence" value="ECO:0007669"/>
    <property type="project" value="UniProtKB-UniRule"/>
</dbReference>
<dbReference type="Gene3D" id="3.90.230.10">
    <property type="entry name" value="Creatinase/methionine aminopeptidase superfamily"/>
    <property type="match status" value="1"/>
</dbReference>
<accession>A0A1H4JDF5</accession>
<comment type="cofactor">
    <cofactor evidence="6">
        <name>Co(2+)</name>
        <dbReference type="ChEBI" id="CHEBI:48828"/>
    </cofactor>
    <cofactor evidence="6">
        <name>Zn(2+)</name>
        <dbReference type="ChEBI" id="CHEBI:29105"/>
    </cofactor>
    <cofactor evidence="6">
        <name>Mn(2+)</name>
        <dbReference type="ChEBI" id="CHEBI:29035"/>
    </cofactor>
    <cofactor evidence="6">
        <name>Fe(2+)</name>
        <dbReference type="ChEBI" id="CHEBI:29033"/>
    </cofactor>
    <text evidence="6">Binds 2 divalent metal cations per subunit. Has a high-affinity and a low affinity metal-binding site. The true nature of the physiological cofactor is under debate. The enzyme is active with cobalt, zinc, manganese or divalent iron ions. Most likely, methionine aminopeptidases function as mononuclear Fe(2+)-metalloproteases under physiological conditions, and the catalytically relevant metal-binding site has been assigned to the histidine-containing high-affinity site.</text>
</comment>
<dbReference type="Proteomes" id="UP000183038">
    <property type="component" value="Unassembled WGS sequence"/>
</dbReference>
<dbReference type="PANTHER" id="PTHR43330">
    <property type="entry name" value="METHIONINE AMINOPEPTIDASE"/>
    <property type="match status" value="1"/>
</dbReference>
<dbReference type="GO" id="GO:0005829">
    <property type="term" value="C:cytosol"/>
    <property type="evidence" value="ECO:0007669"/>
    <property type="project" value="TreeGrafter"/>
</dbReference>
<dbReference type="RefSeq" id="WP_074669815.1">
    <property type="nucleotide sequence ID" value="NZ_FNTB01000001.1"/>
</dbReference>
<dbReference type="GO" id="GO:0046872">
    <property type="term" value="F:metal ion binding"/>
    <property type="evidence" value="ECO:0007669"/>
    <property type="project" value="UniProtKB-UniRule"/>
</dbReference>
<feature type="binding site" evidence="6">
    <location>
        <position position="96"/>
    </location>
    <ligand>
        <name>a divalent metal cation</name>
        <dbReference type="ChEBI" id="CHEBI:60240"/>
        <label>1</label>
    </ligand>
</feature>
<comment type="subunit">
    <text evidence="6">Monomer.</text>
</comment>
<evidence type="ECO:0000256" key="1">
    <source>
        <dbReference type="ARBA" id="ARBA00002521"/>
    </source>
</evidence>
<dbReference type="GO" id="GO:0070006">
    <property type="term" value="F:metalloaminopeptidase activity"/>
    <property type="evidence" value="ECO:0007669"/>
    <property type="project" value="UniProtKB-UniRule"/>
</dbReference>
<feature type="binding site" evidence="6">
    <location>
        <position position="107"/>
    </location>
    <ligand>
        <name>a divalent metal cation</name>
        <dbReference type="ChEBI" id="CHEBI:60240"/>
        <label>1</label>
    </ligand>
</feature>
<evidence type="ECO:0000256" key="4">
    <source>
        <dbReference type="ARBA" id="ARBA00022723"/>
    </source>
</evidence>
<reference evidence="9 10" key="1">
    <citation type="submission" date="2016-10" db="EMBL/GenBank/DDBJ databases">
        <authorList>
            <person name="de Groot N.N."/>
        </authorList>
    </citation>
    <scope>NUCLEOTIDE SEQUENCE [LARGE SCALE GENOMIC DNA]</scope>
    <source>
        <strain evidence="9 10">MAR_2009_71</strain>
    </source>
</reference>
<name>A0A1H4JDF5_9FLAO</name>
<evidence type="ECO:0000259" key="8">
    <source>
        <dbReference type="Pfam" id="PF00557"/>
    </source>
</evidence>
<proteinExistence type="inferred from homology"/>
<dbReference type="GO" id="GO:0006508">
    <property type="term" value="P:proteolysis"/>
    <property type="evidence" value="ECO:0007669"/>
    <property type="project" value="UniProtKB-KW"/>
</dbReference>
<keyword evidence="3 6" id="KW-0645">Protease</keyword>